<evidence type="ECO:0008006" key="3">
    <source>
        <dbReference type="Google" id="ProtNLM"/>
    </source>
</evidence>
<dbReference type="STRING" id="1562698.DESAMIL20_941"/>
<comment type="caution">
    <text evidence="1">The sequence shown here is derived from an EMBL/GenBank/DDBJ whole genome shotgun (WGS) entry which is preliminary data.</text>
</comment>
<dbReference type="InterPro" id="IPR007485">
    <property type="entry name" value="LPS_assembly_LptE"/>
</dbReference>
<organism evidence="1 2">
    <name type="scientific">Desulfurella amilsii</name>
    <dbReference type="NCBI Taxonomy" id="1562698"/>
    <lineage>
        <taxon>Bacteria</taxon>
        <taxon>Pseudomonadati</taxon>
        <taxon>Campylobacterota</taxon>
        <taxon>Desulfurellia</taxon>
        <taxon>Desulfurellales</taxon>
        <taxon>Desulfurellaceae</taxon>
        <taxon>Desulfurella</taxon>
    </lineage>
</organism>
<name>A0A1X4XV50_9BACT</name>
<dbReference type="EMBL" id="MDSU01000018">
    <property type="protein sequence ID" value="OSS41388.1"/>
    <property type="molecule type" value="Genomic_DNA"/>
</dbReference>
<dbReference type="GO" id="GO:0019867">
    <property type="term" value="C:outer membrane"/>
    <property type="evidence" value="ECO:0007669"/>
    <property type="project" value="InterPro"/>
</dbReference>
<evidence type="ECO:0000313" key="1">
    <source>
        <dbReference type="EMBL" id="OSS41388.1"/>
    </source>
</evidence>
<protein>
    <recommendedName>
        <fullName evidence="3">Lipoprotein</fullName>
    </recommendedName>
</protein>
<evidence type="ECO:0000313" key="2">
    <source>
        <dbReference type="Proteomes" id="UP000194141"/>
    </source>
</evidence>
<gene>
    <name evidence="1" type="ORF">DESAMIL20_941</name>
</gene>
<dbReference type="AlphaFoldDB" id="A0A1X4XV50"/>
<keyword evidence="2" id="KW-1185">Reference proteome</keyword>
<accession>A0A1X4XV50</accession>
<proteinExistence type="predicted"/>
<reference evidence="1 2" key="1">
    <citation type="journal article" date="2017" name="Front. Microbiol.">
        <title>Genome Sequence of Desulfurella amilsii Strain TR1 and Comparative Genomics of Desulfurellaceae Family.</title>
        <authorList>
            <person name="Florentino A.P."/>
            <person name="Stams A.J."/>
            <person name="Sanchez-Andrea I."/>
        </authorList>
    </citation>
    <scope>NUCLEOTIDE SEQUENCE [LARGE SCALE GENOMIC DNA]</scope>
    <source>
        <strain evidence="1 2">TR1</strain>
    </source>
</reference>
<dbReference type="Proteomes" id="UP000194141">
    <property type="component" value="Unassembled WGS sequence"/>
</dbReference>
<sequence>MLKKYLNNTMKLRFGFVFIILFFFLNSCGYQLSANHIYLPDHISAVYVENPKNSTYEPNISIYLKNAIINDLRLEPNLRIVSNKSDAQAFIKTDIVSFSALPASYNASGFASMYSCSIIIKLSLIAKDGKKLISEKTLTSSTNYSTPSNTNINNINSIESAKLEATKATISDLASLIREELFMSSGF</sequence>
<dbReference type="Gene3D" id="3.30.160.150">
    <property type="entry name" value="Lipoprotein like domain"/>
    <property type="match status" value="1"/>
</dbReference>
<dbReference type="Pfam" id="PF04390">
    <property type="entry name" value="LptE"/>
    <property type="match status" value="1"/>
</dbReference>
<dbReference type="GO" id="GO:0043165">
    <property type="term" value="P:Gram-negative-bacterium-type cell outer membrane assembly"/>
    <property type="evidence" value="ECO:0007669"/>
    <property type="project" value="InterPro"/>
</dbReference>